<gene>
    <name evidence="3" type="ORF">C5F44_16345</name>
</gene>
<name>A0A2T4J4M3_FUSBL</name>
<dbReference type="Pfam" id="PF04319">
    <property type="entry name" value="NifZ"/>
    <property type="match status" value="1"/>
</dbReference>
<dbReference type="InterPro" id="IPR007415">
    <property type="entry name" value="Nitrogenase_MoFe_mat_NifZ"/>
</dbReference>
<organism evidence="3 4">
    <name type="scientific">Fuscovulum blasticum DSM 2131</name>
    <dbReference type="NCBI Taxonomy" id="1188250"/>
    <lineage>
        <taxon>Bacteria</taxon>
        <taxon>Pseudomonadati</taxon>
        <taxon>Pseudomonadota</taxon>
        <taxon>Alphaproteobacteria</taxon>
        <taxon>Rhodobacterales</taxon>
        <taxon>Paracoccaceae</taxon>
        <taxon>Pseudogemmobacter</taxon>
    </lineage>
</organism>
<evidence type="ECO:0000313" key="4">
    <source>
        <dbReference type="Proteomes" id="UP000241362"/>
    </source>
</evidence>
<comment type="caution">
    <text evidence="3">The sequence shown here is derived from an EMBL/GenBank/DDBJ whole genome shotgun (WGS) entry which is preliminary data.</text>
</comment>
<accession>A0A2T4J4M3</accession>
<dbReference type="RefSeq" id="WP_107674618.1">
    <property type="nucleotide sequence ID" value="NZ_PZKE01000025.1"/>
</dbReference>
<dbReference type="Proteomes" id="UP000241362">
    <property type="component" value="Unassembled WGS sequence"/>
</dbReference>
<dbReference type="AlphaFoldDB" id="A0A2T4J4M3"/>
<dbReference type="GO" id="GO:0009399">
    <property type="term" value="P:nitrogen fixation"/>
    <property type="evidence" value="ECO:0007669"/>
    <property type="project" value="InterPro"/>
</dbReference>
<keyword evidence="2" id="KW-0535">Nitrogen fixation</keyword>
<evidence type="ECO:0000313" key="3">
    <source>
        <dbReference type="EMBL" id="PTE12859.1"/>
    </source>
</evidence>
<evidence type="ECO:0000256" key="2">
    <source>
        <dbReference type="ARBA" id="ARBA00023231"/>
    </source>
</evidence>
<sequence length="93" mass="10743">MRDEEVELVRDPAFRPGDKVVSRKTVRNDGTMWGHEIGDIVVHKGDVGYVRDIGTFLQQYWIYAIEFIDRGSIVGMRERELTPIPPTTPEMPR</sequence>
<protein>
    <submittedName>
        <fullName evidence="3">Nitrogen fixation protein NifZ</fullName>
    </submittedName>
</protein>
<proteinExistence type="inferred from homology"/>
<dbReference type="EMBL" id="PZKE01000025">
    <property type="protein sequence ID" value="PTE12859.1"/>
    <property type="molecule type" value="Genomic_DNA"/>
</dbReference>
<evidence type="ECO:0000256" key="1">
    <source>
        <dbReference type="ARBA" id="ARBA00008027"/>
    </source>
</evidence>
<keyword evidence="4" id="KW-1185">Reference proteome</keyword>
<comment type="similarity">
    <text evidence="1">Belongs to the NifZ family.</text>
</comment>
<reference evidence="3 4" key="1">
    <citation type="submission" date="2018-03" db="EMBL/GenBank/DDBJ databases">
        <title>Rhodobacter blasticus.</title>
        <authorList>
            <person name="Meyer T.E."/>
            <person name="Miller S."/>
            <person name="Lodha T."/>
            <person name="Gandham S."/>
            <person name="Chintalapati S."/>
            <person name="Chintalapati V.R."/>
        </authorList>
    </citation>
    <scope>NUCLEOTIDE SEQUENCE [LARGE SCALE GENOMIC DNA]</scope>
    <source>
        <strain evidence="3 4">DSM 2131</strain>
    </source>
</reference>